<evidence type="ECO:0000313" key="2">
    <source>
        <dbReference type="Proteomes" id="UP001497516"/>
    </source>
</evidence>
<organism evidence="1 2">
    <name type="scientific">Linum trigynum</name>
    <dbReference type="NCBI Taxonomy" id="586398"/>
    <lineage>
        <taxon>Eukaryota</taxon>
        <taxon>Viridiplantae</taxon>
        <taxon>Streptophyta</taxon>
        <taxon>Embryophyta</taxon>
        <taxon>Tracheophyta</taxon>
        <taxon>Spermatophyta</taxon>
        <taxon>Magnoliopsida</taxon>
        <taxon>eudicotyledons</taxon>
        <taxon>Gunneridae</taxon>
        <taxon>Pentapetalae</taxon>
        <taxon>rosids</taxon>
        <taxon>fabids</taxon>
        <taxon>Malpighiales</taxon>
        <taxon>Linaceae</taxon>
        <taxon>Linum</taxon>
    </lineage>
</organism>
<evidence type="ECO:0000313" key="1">
    <source>
        <dbReference type="EMBL" id="CAL1397049.1"/>
    </source>
</evidence>
<dbReference type="Proteomes" id="UP001497516">
    <property type="component" value="Chromosome 6"/>
</dbReference>
<name>A0AAV2FFH9_9ROSI</name>
<dbReference type="AlphaFoldDB" id="A0AAV2FFH9"/>
<accession>A0AAV2FFH9</accession>
<protein>
    <submittedName>
        <fullName evidence="1">Uncharacterized protein</fullName>
    </submittedName>
</protein>
<sequence length="84" mass="9326">MYSGFLVHSPRAAHLSQLSFWSVQFPPTSTFLSNESTWIHFVADHFSPSITGQPAWRLLVSGMAVGSRLKNNSASPLRGFTARF</sequence>
<proteinExistence type="predicted"/>
<keyword evidence="2" id="KW-1185">Reference proteome</keyword>
<reference evidence="1 2" key="1">
    <citation type="submission" date="2024-04" db="EMBL/GenBank/DDBJ databases">
        <authorList>
            <person name="Fracassetti M."/>
        </authorList>
    </citation>
    <scope>NUCLEOTIDE SEQUENCE [LARGE SCALE GENOMIC DNA]</scope>
</reference>
<gene>
    <name evidence="1" type="ORF">LTRI10_LOCUS37379</name>
</gene>
<dbReference type="EMBL" id="OZ034819">
    <property type="protein sequence ID" value="CAL1397049.1"/>
    <property type="molecule type" value="Genomic_DNA"/>
</dbReference>